<protein>
    <submittedName>
        <fullName evidence="3">6341_t:CDS:1</fullName>
    </submittedName>
</protein>
<keyword evidence="2" id="KW-0812">Transmembrane</keyword>
<accession>A0A9N8WE94</accession>
<dbReference type="Proteomes" id="UP000789706">
    <property type="component" value="Unassembled WGS sequence"/>
</dbReference>
<dbReference type="OrthoDB" id="2405465at2759"/>
<dbReference type="AlphaFoldDB" id="A0A9N8WE94"/>
<proteinExistence type="predicted"/>
<comment type="caution">
    <text evidence="3">The sequence shown here is derived from an EMBL/GenBank/DDBJ whole genome shotgun (WGS) entry which is preliminary data.</text>
</comment>
<evidence type="ECO:0000256" key="2">
    <source>
        <dbReference type="SAM" id="Phobius"/>
    </source>
</evidence>
<keyword evidence="2" id="KW-0472">Membrane</keyword>
<keyword evidence="2" id="KW-1133">Transmembrane helix</keyword>
<evidence type="ECO:0000256" key="1">
    <source>
        <dbReference type="SAM" id="MobiDB-lite"/>
    </source>
</evidence>
<feature type="region of interest" description="Disordered" evidence="1">
    <location>
        <begin position="32"/>
        <end position="59"/>
    </location>
</feature>
<name>A0A9N8WE94_9GLOM</name>
<keyword evidence="4" id="KW-1185">Reference proteome</keyword>
<gene>
    <name evidence="3" type="ORF">DEBURN_LOCUS3751</name>
</gene>
<dbReference type="EMBL" id="CAJVPK010000248">
    <property type="protein sequence ID" value="CAG8482691.1"/>
    <property type="molecule type" value="Genomic_DNA"/>
</dbReference>
<organism evidence="3 4">
    <name type="scientific">Diversispora eburnea</name>
    <dbReference type="NCBI Taxonomy" id="1213867"/>
    <lineage>
        <taxon>Eukaryota</taxon>
        <taxon>Fungi</taxon>
        <taxon>Fungi incertae sedis</taxon>
        <taxon>Mucoromycota</taxon>
        <taxon>Glomeromycotina</taxon>
        <taxon>Glomeromycetes</taxon>
        <taxon>Diversisporales</taxon>
        <taxon>Diversisporaceae</taxon>
        <taxon>Diversispora</taxon>
    </lineage>
</organism>
<reference evidence="3" key="1">
    <citation type="submission" date="2021-06" db="EMBL/GenBank/DDBJ databases">
        <authorList>
            <person name="Kallberg Y."/>
            <person name="Tangrot J."/>
            <person name="Rosling A."/>
        </authorList>
    </citation>
    <scope>NUCLEOTIDE SEQUENCE</scope>
    <source>
        <strain evidence="3">AZ414A</strain>
    </source>
</reference>
<feature type="compositionally biased region" description="Low complexity" evidence="1">
    <location>
        <begin position="34"/>
        <end position="59"/>
    </location>
</feature>
<evidence type="ECO:0000313" key="3">
    <source>
        <dbReference type="EMBL" id="CAG8482691.1"/>
    </source>
</evidence>
<evidence type="ECO:0000313" key="4">
    <source>
        <dbReference type="Proteomes" id="UP000789706"/>
    </source>
</evidence>
<sequence>MTITMMMTTMTTMTTTMRAMMDVNEDFRTQSRATQNTTRTVRTTSTTTTQNTTMTPITPIDLEDPHQDYIIPINTYTIITESTTSLNNRKIADLISDSDDKRQSRGSSGSGSGSGFLFPPFWWFGSFYPRDPKYETDFKWKRYNRLMSIFSLFFITLIIGIIIWYLKSDMKA</sequence>
<feature type="transmembrane region" description="Helical" evidence="2">
    <location>
        <begin position="146"/>
        <end position="166"/>
    </location>
</feature>